<keyword evidence="5" id="KW-1185">Reference proteome</keyword>
<dbReference type="Gene3D" id="3.30.300.250">
    <property type="match status" value="1"/>
</dbReference>
<accession>A0A5B8YIY7</accession>
<keyword evidence="2" id="KW-1133">Transmembrane helix</keyword>
<name>A0A5B8YIY7_9FLAO</name>
<protein>
    <submittedName>
        <fullName evidence="4">Zinc ribbon domain-containing protein</fullName>
    </submittedName>
</protein>
<feature type="region of interest" description="Disordered" evidence="1">
    <location>
        <begin position="29"/>
        <end position="48"/>
    </location>
</feature>
<dbReference type="RefSeq" id="WP_146833049.1">
    <property type="nucleotide sequence ID" value="NZ_CP042476.1"/>
</dbReference>
<dbReference type="InterPro" id="IPR026870">
    <property type="entry name" value="Zinc_ribbon_dom"/>
</dbReference>
<dbReference type="AlphaFoldDB" id="A0A5B8YIY7"/>
<feature type="transmembrane region" description="Helical" evidence="2">
    <location>
        <begin position="53"/>
        <end position="75"/>
    </location>
</feature>
<evidence type="ECO:0000259" key="3">
    <source>
        <dbReference type="Pfam" id="PF13240"/>
    </source>
</evidence>
<keyword evidence="2" id="KW-0472">Membrane</keyword>
<dbReference type="Gene3D" id="4.10.1060.50">
    <property type="match status" value="1"/>
</dbReference>
<evidence type="ECO:0000313" key="5">
    <source>
        <dbReference type="Proteomes" id="UP000321954"/>
    </source>
</evidence>
<gene>
    <name evidence="4" type="ORF">FK178_07615</name>
</gene>
<dbReference type="InterPro" id="IPR038587">
    <property type="entry name" value="Ribosomal_eL40_sf"/>
</dbReference>
<sequence>MAKIICTQCGEDNPVTSKFCASCGYALPKDSSQPVADPSATTAMEKKSSKNTIPGTIAGVIFFLLSFFAVQHFFFNEPVFDTTMSKIADEINKQCPMMVDADTRLDNALVLPGNVFQYNYTVMNAELENIDVQAFKTYLEPIITNAVSTDPQMQFQRDYKTTMNYNYKDKNGRHLFLISVTPDKYL</sequence>
<keyword evidence="2" id="KW-0812">Transmembrane</keyword>
<evidence type="ECO:0000256" key="1">
    <source>
        <dbReference type="SAM" id="MobiDB-lite"/>
    </source>
</evidence>
<dbReference type="OrthoDB" id="965642at2"/>
<organism evidence="4 5">
    <name type="scientific">Antarcticibacterium arcticum</name>
    <dbReference type="NCBI Taxonomy" id="2585771"/>
    <lineage>
        <taxon>Bacteria</taxon>
        <taxon>Pseudomonadati</taxon>
        <taxon>Bacteroidota</taxon>
        <taxon>Flavobacteriia</taxon>
        <taxon>Flavobacteriales</taxon>
        <taxon>Flavobacteriaceae</taxon>
        <taxon>Antarcticibacterium</taxon>
    </lineage>
</organism>
<evidence type="ECO:0000256" key="2">
    <source>
        <dbReference type="SAM" id="Phobius"/>
    </source>
</evidence>
<proteinExistence type="predicted"/>
<evidence type="ECO:0000313" key="4">
    <source>
        <dbReference type="EMBL" id="QED37601.1"/>
    </source>
</evidence>
<reference evidence="4 5" key="1">
    <citation type="submission" date="2019-08" db="EMBL/GenBank/DDBJ databases">
        <title>Antarcticibacterium arcticum sp. nov., a bacterium isolated from marine sediment of the Canadian Beaufort Sea.</title>
        <authorList>
            <person name="Lee Y.M."/>
            <person name="Baek K."/>
            <person name="Lee D.-H."/>
            <person name="Shin S.C."/>
            <person name="Jin Y.K."/>
            <person name="Park Y."/>
        </authorList>
    </citation>
    <scope>NUCLEOTIDE SEQUENCE [LARGE SCALE GENOMIC DNA]</scope>
    <source>
        <strain evidence="4 5">PAMC 28998</strain>
    </source>
</reference>
<dbReference type="Proteomes" id="UP000321954">
    <property type="component" value="Chromosome"/>
</dbReference>
<feature type="compositionally biased region" description="Polar residues" evidence="1">
    <location>
        <begin position="30"/>
        <end position="42"/>
    </location>
</feature>
<dbReference type="KEGG" id="anp:FK178_07615"/>
<feature type="domain" description="Zinc-ribbon" evidence="3">
    <location>
        <begin position="6"/>
        <end position="27"/>
    </location>
</feature>
<dbReference type="Pfam" id="PF13240">
    <property type="entry name" value="Zn_Ribbon_1"/>
    <property type="match status" value="1"/>
</dbReference>
<dbReference type="EMBL" id="CP042476">
    <property type="protein sequence ID" value="QED37601.1"/>
    <property type="molecule type" value="Genomic_DNA"/>
</dbReference>